<keyword evidence="3" id="KW-1185">Reference proteome</keyword>
<sequence length="180" mass="19920">LCGTFEHVSVLIKGLIDCNLRIMEDVDVAELKPLQCLRKRVEMPKVCLLGKVKGQTASHHPLLARGELNGSSLRMNKFHPIGSAPSSAVSGGKESYTSKNINWERKMHGSVGPLNDNASTNTETFHQIRAEGLKTSKSYSDVASSEKCYDINLKPSVVPPVKEKESSRHRLKNEEHLSEK</sequence>
<evidence type="ECO:0000313" key="3">
    <source>
        <dbReference type="Proteomes" id="UP000824469"/>
    </source>
</evidence>
<accession>A0AA38C3P2</accession>
<evidence type="ECO:0000256" key="1">
    <source>
        <dbReference type="SAM" id="MobiDB-lite"/>
    </source>
</evidence>
<dbReference type="Proteomes" id="UP000824469">
    <property type="component" value="Unassembled WGS sequence"/>
</dbReference>
<comment type="caution">
    <text evidence="2">The sequence shown here is derived from an EMBL/GenBank/DDBJ whole genome shotgun (WGS) entry which is preliminary data.</text>
</comment>
<feature type="compositionally biased region" description="Basic and acidic residues" evidence="1">
    <location>
        <begin position="161"/>
        <end position="180"/>
    </location>
</feature>
<proteinExistence type="predicted"/>
<evidence type="ECO:0000313" key="2">
    <source>
        <dbReference type="EMBL" id="KAH9290429.1"/>
    </source>
</evidence>
<dbReference type="AlphaFoldDB" id="A0AA38C3P2"/>
<dbReference type="EMBL" id="JAHRHJ020003813">
    <property type="protein sequence ID" value="KAH9290429.1"/>
    <property type="molecule type" value="Genomic_DNA"/>
</dbReference>
<feature type="region of interest" description="Disordered" evidence="1">
    <location>
        <begin position="153"/>
        <end position="180"/>
    </location>
</feature>
<gene>
    <name evidence="2" type="ORF">KI387_034546</name>
</gene>
<organism evidence="2 3">
    <name type="scientific">Taxus chinensis</name>
    <name type="common">Chinese yew</name>
    <name type="synonym">Taxus wallichiana var. chinensis</name>
    <dbReference type="NCBI Taxonomy" id="29808"/>
    <lineage>
        <taxon>Eukaryota</taxon>
        <taxon>Viridiplantae</taxon>
        <taxon>Streptophyta</taxon>
        <taxon>Embryophyta</taxon>
        <taxon>Tracheophyta</taxon>
        <taxon>Spermatophyta</taxon>
        <taxon>Pinopsida</taxon>
        <taxon>Pinidae</taxon>
        <taxon>Conifers II</taxon>
        <taxon>Cupressales</taxon>
        <taxon>Taxaceae</taxon>
        <taxon>Taxus</taxon>
    </lineage>
</organism>
<protein>
    <submittedName>
        <fullName evidence="2">Uncharacterized protein</fullName>
    </submittedName>
</protein>
<name>A0AA38C3P2_TAXCH</name>
<feature type="non-terminal residue" evidence="2">
    <location>
        <position position="1"/>
    </location>
</feature>
<reference evidence="2 3" key="1">
    <citation type="journal article" date="2021" name="Nat. Plants">
        <title>The Taxus genome provides insights into paclitaxel biosynthesis.</title>
        <authorList>
            <person name="Xiong X."/>
            <person name="Gou J."/>
            <person name="Liao Q."/>
            <person name="Li Y."/>
            <person name="Zhou Q."/>
            <person name="Bi G."/>
            <person name="Li C."/>
            <person name="Du R."/>
            <person name="Wang X."/>
            <person name="Sun T."/>
            <person name="Guo L."/>
            <person name="Liang H."/>
            <person name="Lu P."/>
            <person name="Wu Y."/>
            <person name="Zhang Z."/>
            <person name="Ro D.K."/>
            <person name="Shang Y."/>
            <person name="Huang S."/>
            <person name="Yan J."/>
        </authorList>
    </citation>
    <scope>NUCLEOTIDE SEQUENCE [LARGE SCALE GENOMIC DNA]</scope>
    <source>
        <strain evidence="2">Ta-2019</strain>
    </source>
</reference>